<dbReference type="FunFam" id="3.40.50.12780:FF:000016">
    <property type="entry name" value="Phenylacetate-coenzyme A ligase"/>
    <property type="match status" value="1"/>
</dbReference>
<comment type="function">
    <text evidence="9">Catalyzes the activation of phenylacetic acid (PA) to phenylacetyl-CoA (PA-CoA).</text>
</comment>
<accession>A0AAW6TZU8</accession>
<dbReference type="InterPro" id="IPR000873">
    <property type="entry name" value="AMP-dep_synth/lig_dom"/>
</dbReference>
<dbReference type="PANTHER" id="PTHR43439">
    <property type="entry name" value="PHENYLACETATE-COENZYME A LIGASE"/>
    <property type="match status" value="1"/>
</dbReference>
<evidence type="ECO:0000256" key="3">
    <source>
        <dbReference type="ARBA" id="ARBA00022741"/>
    </source>
</evidence>
<keyword evidence="3 9" id="KW-0547">Nucleotide-binding</keyword>
<dbReference type="RefSeq" id="WP_349246506.1">
    <property type="nucleotide sequence ID" value="NZ_JASCXX010000028.1"/>
</dbReference>
<dbReference type="InterPro" id="IPR042099">
    <property type="entry name" value="ANL_N_sf"/>
</dbReference>
<comment type="catalytic activity">
    <reaction evidence="9">
        <text>2-phenylacetate + ATP + CoA = phenylacetyl-CoA + AMP + diphosphate</text>
        <dbReference type="Rhea" id="RHEA:20956"/>
        <dbReference type="ChEBI" id="CHEBI:18401"/>
        <dbReference type="ChEBI" id="CHEBI:30616"/>
        <dbReference type="ChEBI" id="CHEBI:33019"/>
        <dbReference type="ChEBI" id="CHEBI:57287"/>
        <dbReference type="ChEBI" id="CHEBI:57390"/>
        <dbReference type="ChEBI" id="CHEBI:456215"/>
        <dbReference type="EC" id="6.2.1.30"/>
    </reaction>
</comment>
<reference evidence="12" key="1">
    <citation type="submission" date="2023-05" db="EMBL/GenBank/DDBJ databases">
        <title>Anaerotaeda fermentans gen. nov., sp. nov., a novel anaerobic planctomycete of the new family within the order Sedimentisphaerales isolated from Taman Peninsula, Russia.</title>
        <authorList>
            <person name="Khomyakova M.A."/>
            <person name="Merkel A.Y."/>
            <person name="Slobodkin A.I."/>
        </authorList>
    </citation>
    <scope>NUCLEOTIDE SEQUENCE</scope>
    <source>
        <strain evidence="12">M17dextr</strain>
    </source>
</reference>
<dbReference type="Gene3D" id="3.40.50.12780">
    <property type="entry name" value="N-terminal domain of ligase-like"/>
    <property type="match status" value="1"/>
</dbReference>
<comment type="caution">
    <text evidence="12">The sequence shown here is derived from an EMBL/GenBank/DDBJ whole genome shotgun (WGS) entry which is preliminary data.</text>
</comment>
<dbReference type="Pfam" id="PF00501">
    <property type="entry name" value="AMP-binding"/>
    <property type="match status" value="1"/>
</dbReference>
<dbReference type="PANTHER" id="PTHR43439:SF1">
    <property type="entry name" value="PHENYLACETATE-COENZYME A LIGASE"/>
    <property type="match status" value="1"/>
</dbReference>
<feature type="domain" description="AMP-dependent ligase C-terminal" evidence="11">
    <location>
        <begin position="334"/>
        <end position="431"/>
    </location>
</feature>
<evidence type="ECO:0000256" key="7">
    <source>
        <dbReference type="ARBA" id="ARBA00068695"/>
    </source>
</evidence>
<evidence type="ECO:0000256" key="6">
    <source>
        <dbReference type="ARBA" id="ARBA00066629"/>
    </source>
</evidence>
<dbReference type="GO" id="GO:0010124">
    <property type="term" value="P:phenylacetate catabolic process"/>
    <property type="evidence" value="ECO:0007669"/>
    <property type="project" value="UniProtKB-UniRule"/>
</dbReference>
<evidence type="ECO:0000256" key="4">
    <source>
        <dbReference type="ARBA" id="ARBA00060591"/>
    </source>
</evidence>
<dbReference type="InterPro" id="IPR045851">
    <property type="entry name" value="AMP-bd_C_sf"/>
</dbReference>
<organism evidence="12 13">
    <name type="scientific">Anaerobaca lacustris</name>
    <dbReference type="NCBI Taxonomy" id="3044600"/>
    <lineage>
        <taxon>Bacteria</taxon>
        <taxon>Pseudomonadati</taxon>
        <taxon>Planctomycetota</taxon>
        <taxon>Phycisphaerae</taxon>
        <taxon>Sedimentisphaerales</taxon>
        <taxon>Anaerobacaceae</taxon>
        <taxon>Anaerobaca</taxon>
    </lineage>
</organism>
<evidence type="ECO:0000256" key="9">
    <source>
        <dbReference type="PIRNR" id="PIRNR006444"/>
    </source>
</evidence>
<comment type="pathway">
    <text evidence="4 9">Aromatic compound metabolism; phenylacetate degradation.</text>
</comment>
<name>A0AAW6TZU8_9BACT</name>
<evidence type="ECO:0000256" key="8">
    <source>
        <dbReference type="ARBA" id="ARBA00075111"/>
    </source>
</evidence>
<dbReference type="PIRSF" id="PIRSF006444">
    <property type="entry name" value="PaaK"/>
    <property type="match status" value="1"/>
</dbReference>
<evidence type="ECO:0000256" key="2">
    <source>
        <dbReference type="ARBA" id="ARBA00022598"/>
    </source>
</evidence>
<feature type="domain" description="AMP-dependent synthetase/ligase" evidence="10">
    <location>
        <begin position="82"/>
        <end position="285"/>
    </location>
</feature>
<protein>
    <recommendedName>
        <fullName evidence="7 9">Phenylacetate-coenzyme A ligase</fullName>
        <ecNumber evidence="6 9">6.2.1.30</ecNumber>
    </recommendedName>
    <alternativeName>
        <fullName evidence="8 9">Phenylacetyl-CoA ligase</fullName>
    </alternativeName>
</protein>
<dbReference type="Proteomes" id="UP001431776">
    <property type="component" value="Unassembled WGS sequence"/>
</dbReference>
<dbReference type="CDD" id="cd05913">
    <property type="entry name" value="PaaK"/>
    <property type="match status" value="1"/>
</dbReference>
<dbReference type="Pfam" id="PF14535">
    <property type="entry name" value="AMP-binding_C_2"/>
    <property type="match status" value="1"/>
</dbReference>
<evidence type="ECO:0000313" key="12">
    <source>
        <dbReference type="EMBL" id="MDI6451097.1"/>
    </source>
</evidence>
<evidence type="ECO:0000313" key="13">
    <source>
        <dbReference type="Proteomes" id="UP001431776"/>
    </source>
</evidence>
<dbReference type="AlphaFoldDB" id="A0AAW6TZU8"/>
<proteinExistence type="inferred from homology"/>
<evidence type="ECO:0000259" key="10">
    <source>
        <dbReference type="Pfam" id="PF00501"/>
    </source>
</evidence>
<evidence type="ECO:0000256" key="5">
    <source>
        <dbReference type="ARBA" id="ARBA00061566"/>
    </source>
</evidence>
<keyword evidence="2 9" id="KW-0436">Ligase</keyword>
<comment type="subunit">
    <text evidence="1">Monomer.</text>
</comment>
<dbReference type="EMBL" id="JASCXX010000028">
    <property type="protein sequence ID" value="MDI6451097.1"/>
    <property type="molecule type" value="Genomic_DNA"/>
</dbReference>
<dbReference type="InterPro" id="IPR051414">
    <property type="entry name" value="Adenylate-forming_Reductase"/>
</dbReference>
<dbReference type="GO" id="GO:0047475">
    <property type="term" value="F:phenylacetate-CoA ligase activity"/>
    <property type="evidence" value="ECO:0007669"/>
    <property type="project" value="UniProtKB-EC"/>
</dbReference>
<evidence type="ECO:0000256" key="1">
    <source>
        <dbReference type="ARBA" id="ARBA00011245"/>
    </source>
</evidence>
<dbReference type="Gene3D" id="3.30.300.30">
    <property type="match status" value="1"/>
</dbReference>
<keyword evidence="13" id="KW-1185">Reference proteome</keyword>
<dbReference type="GO" id="GO:0000166">
    <property type="term" value="F:nucleotide binding"/>
    <property type="evidence" value="ECO:0007669"/>
    <property type="project" value="UniProtKB-KW"/>
</dbReference>
<sequence length="433" mass="48745">MIWKEQIECMDATGLKALQSDHLKKLIPYIYHNCPVYREKIDAAGVAPGSIESIDDIKRLPFTTKEDMRDHYPYGLFSAPQDQINEIHVSSGTTGNPTLVGYTKDDLKLWGDVMARVLCCAGAEPGDTIQIAYGYGLFTGGLGFHYGALEMGLRIIPTSAGQTARQLKIMQDFQPRILGCTPSYALYMAEEAKEMGIDPTQGHWKIGVFGAEPWSESMRREIEAAWNMLATDVYGLSEIIGPGVAQECQHKEGLHVFSDVFYPEIIDPQTDEEVPEGQDGELVITTLTKQGIPLIRYRTRDIVSARYEKCRCGRTSPRISKIKGRTDDMIVVRGINVFPSQIEHVLVGIEGTQPQYQIVVDRKAHHLDEVEVLVEVEQRFFSDEIRHLNELRERIRKEIQNVLSVGVKVTLVEPKTIERSVGKAKRIVDKRTL</sequence>
<gene>
    <name evidence="12" type="ORF">QJ522_18695</name>
</gene>
<comment type="similarity">
    <text evidence="5 9">Belongs to the phenylacetyl-CoA ligase family.</text>
</comment>
<dbReference type="InterPro" id="IPR028154">
    <property type="entry name" value="AMP-dep_Lig_C"/>
</dbReference>
<evidence type="ECO:0000259" key="11">
    <source>
        <dbReference type="Pfam" id="PF14535"/>
    </source>
</evidence>
<dbReference type="InterPro" id="IPR011880">
    <property type="entry name" value="PA_CoA_ligase"/>
</dbReference>
<dbReference type="EC" id="6.2.1.30" evidence="6 9"/>
<dbReference type="SUPFAM" id="SSF56801">
    <property type="entry name" value="Acetyl-CoA synthetase-like"/>
    <property type="match status" value="1"/>
</dbReference>